<protein>
    <recommendedName>
        <fullName evidence="1">Zinc finger CGNR domain-containing protein</fullName>
    </recommendedName>
</protein>
<feature type="domain" description="Zinc finger CGNR" evidence="1">
    <location>
        <begin position="137"/>
        <end position="179"/>
    </location>
</feature>
<name>A0A6J4T6N5_9ACTN</name>
<dbReference type="SUPFAM" id="SSF160904">
    <property type="entry name" value="Jann2411-like"/>
    <property type="match status" value="1"/>
</dbReference>
<dbReference type="EMBL" id="CADCVQ010000123">
    <property type="protein sequence ID" value="CAA9514684.1"/>
    <property type="molecule type" value="Genomic_DNA"/>
</dbReference>
<dbReference type="Pfam" id="PF07336">
    <property type="entry name" value="ABATE"/>
    <property type="match status" value="1"/>
</dbReference>
<dbReference type="AlphaFoldDB" id="A0A6J4T6N5"/>
<sequence length="188" mass="20486">MSNPAPGALETVRAFVNTRDIDDDIELLTGPDELVAWLGDQELLGDERDVRATPGDLRHAVELREALRAHLLSHHDQPLADSFAEILDAAARRARLTVRFTGPDETGLAPEAAGVDGALGRLLAIVAGAIADGSWPRLKACPADTCQWAFYDASRNRSAVWCDMRVCGNRAKVRGFRERTRGGDGHRH</sequence>
<organism evidence="2">
    <name type="scientific">uncultured Solirubrobacteraceae bacterium</name>
    <dbReference type="NCBI Taxonomy" id="1162706"/>
    <lineage>
        <taxon>Bacteria</taxon>
        <taxon>Bacillati</taxon>
        <taxon>Actinomycetota</taxon>
        <taxon>Thermoleophilia</taxon>
        <taxon>Solirubrobacterales</taxon>
        <taxon>Solirubrobacteraceae</taxon>
        <taxon>environmental samples</taxon>
    </lineage>
</organism>
<reference evidence="2" key="1">
    <citation type="submission" date="2020-02" db="EMBL/GenBank/DDBJ databases">
        <authorList>
            <person name="Meier V. D."/>
        </authorList>
    </citation>
    <scope>NUCLEOTIDE SEQUENCE</scope>
    <source>
        <strain evidence="2">AVDCRST_MAG67</strain>
    </source>
</reference>
<dbReference type="InterPro" id="IPR023286">
    <property type="entry name" value="ABATE_dom_sf"/>
</dbReference>
<dbReference type="Pfam" id="PF11706">
    <property type="entry name" value="zf-CGNR"/>
    <property type="match status" value="1"/>
</dbReference>
<dbReference type="PANTHER" id="PTHR35525">
    <property type="entry name" value="BLL6575 PROTEIN"/>
    <property type="match status" value="1"/>
</dbReference>
<dbReference type="Gene3D" id="1.10.3300.10">
    <property type="entry name" value="Jann2411-like domain"/>
    <property type="match status" value="1"/>
</dbReference>
<dbReference type="InterPro" id="IPR010852">
    <property type="entry name" value="ABATE"/>
</dbReference>
<evidence type="ECO:0000313" key="2">
    <source>
        <dbReference type="EMBL" id="CAA9514684.1"/>
    </source>
</evidence>
<proteinExistence type="predicted"/>
<accession>A0A6J4T6N5</accession>
<dbReference type="PANTHER" id="PTHR35525:SF3">
    <property type="entry name" value="BLL6575 PROTEIN"/>
    <property type="match status" value="1"/>
</dbReference>
<evidence type="ECO:0000259" key="1">
    <source>
        <dbReference type="Pfam" id="PF11706"/>
    </source>
</evidence>
<gene>
    <name evidence="2" type="ORF">AVDCRST_MAG67-2958</name>
</gene>
<dbReference type="InterPro" id="IPR021005">
    <property type="entry name" value="Znf_CGNR"/>
</dbReference>